<dbReference type="Gene3D" id="4.10.60.10">
    <property type="entry name" value="Zinc finger, CCHC-type"/>
    <property type="match status" value="1"/>
</dbReference>
<evidence type="ECO:0000256" key="1">
    <source>
        <dbReference type="PROSITE-ProRule" id="PRU00047"/>
    </source>
</evidence>
<sequence length="154" mass="17876">MIYVLLLEQKKIYVGFTERPVEERLLEHFNHSGSEWTKLYPPLKVLHISEGGKDEENDMTLKMMEEHGWRNVRGGSWCNVEMDSCPPALLNRQANMSIELIWEDQQACERCGRDTHAIENCFANNTVDGEPINDACFRCGRISHWARDCIALRH</sequence>
<dbReference type="InterPro" id="IPR001878">
    <property type="entry name" value="Znf_CCHC"/>
</dbReference>
<name>A0AAD5Y412_9FUNG</name>
<keyword evidence="1" id="KW-0862">Zinc</keyword>
<reference evidence="3" key="1">
    <citation type="submission" date="2020-05" db="EMBL/GenBank/DDBJ databases">
        <title>Phylogenomic resolution of chytrid fungi.</title>
        <authorList>
            <person name="Stajich J.E."/>
            <person name="Amses K."/>
            <person name="Simmons R."/>
            <person name="Seto K."/>
            <person name="Myers J."/>
            <person name="Bonds A."/>
            <person name="Quandt C.A."/>
            <person name="Barry K."/>
            <person name="Liu P."/>
            <person name="Grigoriev I."/>
            <person name="Longcore J.E."/>
            <person name="James T.Y."/>
        </authorList>
    </citation>
    <scope>NUCLEOTIDE SEQUENCE</scope>
    <source>
        <strain evidence="3">PLAUS21</strain>
    </source>
</reference>
<dbReference type="InterPro" id="IPR035901">
    <property type="entry name" value="GIY-YIG_endonuc_sf"/>
</dbReference>
<gene>
    <name evidence="3" type="ORF">HK103_003710</name>
</gene>
<keyword evidence="1" id="KW-0479">Metal-binding</keyword>
<evidence type="ECO:0000313" key="4">
    <source>
        <dbReference type="Proteomes" id="UP001210925"/>
    </source>
</evidence>
<dbReference type="SUPFAM" id="SSF57756">
    <property type="entry name" value="Retrovirus zinc finger-like domains"/>
    <property type="match status" value="1"/>
</dbReference>
<dbReference type="EMBL" id="JADGKB010000287">
    <property type="protein sequence ID" value="KAJ3250244.1"/>
    <property type="molecule type" value="Genomic_DNA"/>
</dbReference>
<dbReference type="Pfam" id="PF01541">
    <property type="entry name" value="GIY-YIG"/>
    <property type="match status" value="1"/>
</dbReference>
<dbReference type="GO" id="GO:0008270">
    <property type="term" value="F:zinc ion binding"/>
    <property type="evidence" value="ECO:0007669"/>
    <property type="project" value="UniProtKB-KW"/>
</dbReference>
<dbReference type="PROSITE" id="PS50158">
    <property type="entry name" value="ZF_CCHC"/>
    <property type="match status" value="1"/>
</dbReference>
<dbReference type="InterPro" id="IPR036875">
    <property type="entry name" value="Znf_CCHC_sf"/>
</dbReference>
<protein>
    <recommendedName>
        <fullName evidence="2">CCHC-type domain-containing protein</fullName>
    </recommendedName>
</protein>
<dbReference type="SMART" id="SM00343">
    <property type="entry name" value="ZnF_C2HC"/>
    <property type="match status" value="2"/>
</dbReference>
<feature type="domain" description="CCHC-type" evidence="2">
    <location>
        <begin position="136"/>
        <end position="149"/>
    </location>
</feature>
<feature type="non-terminal residue" evidence="3">
    <location>
        <position position="154"/>
    </location>
</feature>
<dbReference type="Gene3D" id="3.40.1440.10">
    <property type="entry name" value="GIY-YIG endonuclease"/>
    <property type="match status" value="1"/>
</dbReference>
<organism evidence="3 4">
    <name type="scientific">Boothiomyces macroporosus</name>
    <dbReference type="NCBI Taxonomy" id="261099"/>
    <lineage>
        <taxon>Eukaryota</taxon>
        <taxon>Fungi</taxon>
        <taxon>Fungi incertae sedis</taxon>
        <taxon>Chytridiomycota</taxon>
        <taxon>Chytridiomycota incertae sedis</taxon>
        <taxon>Chytridiomycetes</taxon>
        <taxon>Rhizophydiales</taxon>
        <taxon>Terramycetaceae</taxon>
        <taxon>Boothiomyces</taxon>
    </lineage>
</organism>
<proteinExistence type="predicted"/>
<accession>A0AAD5Y412</accession>
<keyword evidence="4" id="KW-1185">Reference proteome</keyword>
<dbReference type="Proteomes" id="UP001210925">
    <property type="component" value="Unassembled WGS sequence"/>
</dbReference>
<evidence type="ECO:0000259" key="2">
    <source>
        <dbReference type="PROSITE" id="PS50158"/>
    </source>
</evidence>
<dbReference type="InterPro" id="IPR000305">
    <property type="entry name" value="GIY-YIG_endonuc"/>
</dbReference>
<comment type="caution">
    <text evidence="3">The sequence shown here is derived from an EMBL/GenBank/DDBJ whole genome shotgun (WGS) entry which is preliminary data.</text>
</comment>
<evidence type="ECO:0000313" key="3">
    <source>
        <dbReference type="EMBL" id="KAJ3250244.1"/>
    </source>
</evidence>
<keyword evidence="1" id="KW-0863">Zinc-finger</keyword>
<dbReference type="GO" id="GO:0003676">
    <property type="term" value="F:nucleic acid binding"/>
    <property type="evidence" value="ECO:0007669"/>
    <property type="project" value="InterPro"/>
</dbReference>
<dbReference type="AlphaFoldDB" id="A0AAD5Y412"/>